<dbReference type="SUPFAM" id="SSF51161">
    <property type="entry name" value="Trimeric LpxA-like enzymes"/>
    <property type="match status" value="1"/>
</dbReference>
<keyword evidence="4" id="KW-0012">Acyltransferase</keyword>
<dbReference type="KEGG" id="ffa:FFWV33_12130"/>
<dbReference type="AlphaFoldDB" id="A0A2S1LET6"/>
<evidence type="ECO:0000256" key="3">
    <source>
        <dbReference type="ARBA" id="ARBA00022737"/>
    </source>
</evidence>
<dbReference type="InterPro" id="IPR018357">
    <property type="entry name" value="Hexapep_transf_CS"/>
</dbReference>
<dbReference type="Gene3D" id="2.160.10.10">
    <property type="entry name" value="Hexapeptide repeat proteins"/>
    <property type="match status" value="1"/>
</dbReference>
<reference evidence="5 6" key="1">
    <citation type="submission" date="2017-04" db="EMBL/GenBank/DDBJ databases">
        <title>Compelte genome sequence of WV33.</title>
        <authorList>
            <person name="Lee P.C."/>
        </authorList>
    </citation>
    <scope>NUCLEOTIDE SEQUENCE [LARGE SCALE GENOMIC DNA]</scope>
    <source>
        <strain evidence="5 6">WV33</strain>
    </source>
</reference>
<evidence type="ECO:0000256" key="2">
    <source>
        <dbReference type="ARBA" id="ARBA00022679"/>
    </source>
</evidence>
<evidence type="ECO:0000256" key="1">
    <source>
        <dbReference type="ARBA" id="ARBA00007274"/>
    </source>
</evidence>
<keyword evidence="6" id="KW-1185">Reference proteome</keyword>
<dbReference type="RefSeq" id="WP_108741138.1">
    <property type="nucleotide sequence ID" value="NZ_CP020918.1"/>
</dbReference>
<evidence type="ECO:0000313" key="5">
    <source>
        <dbReference type="EMBL" id="AWG22209.1"/>
    </source>
</evidence>
<proteinExistence type="inferred from homology"/>
<evidence type="ECO:0000256" key="4">
    <source>
        <dbReference type="ARBA" id="ARBA00023315"/>
    </source>
</evidence>
<keyword evidence="2 5" id="KW-0808">Transferase</keyword>
<dbReference type="InterPro" id="IPR051159">
    <property type="entry name" value="Hexapeptide_acetyltransf"/>
</dbReference>
<gene>
    <name evidence="5" type="ORF">FFWV33_12130</name>
</gene>
<accession>A0A2S1LET6</accession>
<dbReference type="InterPro" id="IPR011004">
    <property type="entry name" value="Trimer_LpxA-like_sf"/>
</dbReference>
<organism evidence="5 6">
    <name type="scientific">Flavobacterium faecale</name>
    <dbReference type="NCBI Taxonomy" id="1355330"/>
    <lineage>
        <taxon>Bacteria</taxon>
        <taxon>Pseudomonadati</taxon>
        <taxon>Bacteroidota</taxon>
        <taxon>Flavobacteriia</taxon>
        <taxon>Flavobacteriales</taxon>
        <taxon>Flavobacteriaceae</taxon>
        <taxon>Flavobacterium</taxon>
    </lineage>
</organism>
<protein>
    <submittedName>
        <fullName evidence="5">Putative colanic acid biosynthesis acetyltransferase</fullName>
    </submittedName>
</protein>
<dbReference type="PANTHER" id="PTHR23416:SF23">
    <property type="entry name" value="ACETYLTRANSFERASE C18B11.09C-RELATED"/>
    <property type="match status" value="1"/>
</dbReference>
<keyword evidence="3" id="KW-0677">Repeat</keyword>
<dbReference type="EMBL" id="CP020918">
    <property type="protein sequence ID" value="AWG22209.1"/>
    <property type="molecule type" value="Genomic_DNA"/>
</dbReference>
<dbReference type="GO" id="GO:0008374">
    <property type="term" value="F:O-acyltransferase activity"/>
    <property type="evidence" value="ECO:0007669"/>
    <property type="project" value="TreeGrafter"/>
</dbReference>
<dbReference type="InterPro" id="IPR001451">
    <property type="entry name" value="Hexapep"/>
</dbReference>
<comment type="similarity">
    <text evidence="1">Belongs to the transferase hexapeptide repeat family.</text>
</comment>
<dbReference type="Pfam" id="PF00132">
    <property type="entry name" value="Hexapep"/>
    <property type="match status" value="1"/>
</dbReference>
<name>A0A2S1LET6_9FLAO</name>
<dbReference type="Proteomes" id="UP000244527">
    <property type="component" value="Chromosome"/>
</dbReference>
<evidence type="ECO:0000313" key="6">
    <source>
        <dbReference type="Proteomes" id="UP000244527"/>
    </source>
</evidence>
<dbReference type="PROSITE" id="PS00101">
    <property type="entry name" value="HEXAPEP_TRANSFERASES"/>
    <property type="match status" value="1"/>
</dbReference>
<sequence>MKNSPTVYDQNSPYDSPWTVSHRIKMLVWEYVWMLLCSWTPKPVNAWRLFWLKLFGCTIYGKPFVHQRARIQIPWNLILHDRACLGDRTNAYTLGVIEIFEGATVGQEVYLCTGTHDFNSLAFNLITSKITIHKNVFIGARAFIMPGVTIEENAIIGACSVVTKNVEKNTIVGGNPAKFLKLRTIE</sequence>
<dbReference type="OrthoDB" id="9814490at2"/>
<dbReference type="PANTHER" id="PTHR23416">
    <property type="entry name" value="SIALIC ACID SYNTHASE-RELATED"/>
    <property type="match status" value="1"/>
</dbReference>
<dbReference type="GO" id="GO:0005829">
    <property type="term" value="C:cytosol"/>
    <property type="evidence" value="ECO:0007669"/>
    <property type="project" value="TreeGrafter"/>
</dbReference>